<dbReference type="SUPFAM" id="SSF56235">
    <property type="entry name" value="N-terminal nucleophile aminohydrolases (Ntn hydrolases)"/>
    <property type="match status" value="1"/>
</dbReference>
<evidence type="ECO:0008006" key="2">
    <source>
        <dbReference type="Google" id="ProtNLM"/>
    </source>
</evidence>
<dbReference type="EMBL" id="UINC01074296">
    <property type="protein sequence ID" value="SVC11338.1"/>
    <property type="molecule type" value="Genomic_DNA"/>
</dbReference>
<sequence>MNRIAFYLSVVLCVFCVEIKAADKPVATYSIVAFDPATGDLGIAVQSKFFGVGSVVPWAKAGVGAVATQSYANTTYGPKGLELMAAGKSAKEALKVLTDADPGRDQRQAGMVDAKGRAASFTGRGCNAWAGHKVG</sequence>
<proteinExistence type="predicted"/>
<dbReference type="InterPro" id="IPR010430">
    <property type="entry name" value="DUF1028"/>
</dbReference>
<dbReference type="AlphaFoldDB" id="A0A382JI17"/>
<accession>A0A382JI17</accession>
<dbReference type="InterPro" id="IPR029055">
    <property type="entry name" value="Ntn_hydrolases_N"/>
</dbReference>
<evidence type="ECO:0000313" key="1">
    <source>
        <dbReference type="EMBL" id="SVC11338.1"/>
    </source>
</evidence>
<dbReference type="Gene3D" id="3.60.20.10">
    <property type="entry name" value="Glutamine Phosphoribosylpyrophosphate, subunit 1, domain 1"/>
    <property type="match status" value="1"/>
</dbReference>
<dbReference type="PANTHER" id="PTHR39328:SF1">
    <property type="entry name" value="BLL2871 PROTEIN"/>
    <property type="match status" value="1"/>
</dbReference>
<protein>
    <recommendedName>
        <fullName evidence="2">DUF1028 domain-containing protein</fullName>
    </recommendedName>
</protein>
<gene>
    <name evidence="1" type="ORF">METZ01_LOCUS264192</name>
</gene>
<name>A0A382JI17_9ZZZZ</name>
<reference evidence="1" key="1">
    <citation type="submission" date="2018-05" db="EMBL/GenBank/DDBJ databases">
        <authorList>
            <person name="Lanie J.A."/>
            <person name="Ng W.-L."/>
            <person name="Kazmierczak K.M."/>
            <person name="Andrzejewski T.M."/>
            <person name="Davidsen T.M."/>
            <person name="Wayne K.J."/>
            <person name="Tettelin H."/>
            <person name="Glass J.I."/>
            <person name="Rusch D."/>
            <person name="Podicherti R."/>
            <person name="Tsui H.-C.T."/>
            <person name="Winkler M.E."/>
        </authorList>
    </citation>
    <scope>NUCLEOTIDE SEQUENCE</scope>
</reference>
<organism evidence="1">
    <name type="scientific">marine metagenome</name>
    <dbReference type="NCBI Taxonomy" id="408172"/>
    <lineage>
        <taxon>unclassified sequences</taxon>
        <taxon>metagenomes</taxon>
        <taxon>ecological metagenomes</taxon>
    </lineage>
</organism>
<feature type="non-terminal residue" evidence="1">
    <location>
        <position position="135"/>
    </location>
</feature>
<dbReference type="Pfam" id="PF06267">
    <property type="entry name" value="DUF1028"/>
    <property type="match status" value="1"/>
</dbReference>
<dbReference type="PANTHER" id="PTHR39328">
    <property type="entry name" value="BLL2871 PROTEIN"/>
    <property type="match status" value="1"/>
</dbReference>